<dbReference type="OMA" id="YESEDFW"/>
<dbReference type="AlphaFoldDB" id="A0A2K3DWW3"/>
<evidence type="ECO:0000256" key="1">
    <source>
        <dbReference type="ARBA" id="ARBA00011003"/>
    </source>
</evidence>
<keyword evidence="4" id="KW-0418">Kinase</keyword>
<evidence type="ECO:0000256" key="2">
    <source>
        <dbReference type="ARBA" id="ARBA00022679"/>
    </source>
</evidence>
<dbReference type="RefSeq" id="XP_042925964.1">
    <property type="nucleotide sequence ID" value="XM_043060835.1"/>
</dbReference>
<feature type="compositionally biased region" description="Basic and acidic residues" evidence="6">
    <location>
        <begin position="20"/>
        <end position="30"/>
    </location>
</feature>
<keyword evidence="3" id="KW-0547">Nucleotide-binding</keyword>
<dbReference type="GO" id="GO:0000448">
    <property type="term" value="P:cleavage in ITS2 between 5.8S rRNA and LSU-rRNA of tricistronic rRNA transcript (SSU-rRNA, 5.8S rRNA, LSU-rRNA)"/>
    <property type="evidence" value="ECO:0000318"/>
    <property type="project" value="GO_Central"/>
</dbReference>
<dbReference type="GeneID" id="66052819"/>
<dbReference type="OrthoDB" id="2405412at2759"/>
<feature type="compositionally biased region" description="Basic residues" evidence="6">
    <location>
        <begin position="1"/>
        <end position="11"/>
    </location>
</feature>
<dbReference type="GO" id="GO:0005524">
    <property type="term" value="F:ATP binding"/>
    <property type="evidence" value="ECO:0007669"/>
    <property type="project" value="UniProtKB-KW"/>
</dbReference>
<feature type="region of interest" description="Disordered" evidence="6">
    <location>
        <begin position="367"/>
        <end position="412"/>
    </location>
</feature>
<evidence type="ECO:0000259" key="7">
    <source>
        <dbReference type="Pfam" id="PF16575"/>
    </source>
</evidence>
<feature type="region of interest" description="Disordered" evidence="6">
    <location>
        <begin position="424"/>
        <end position="464"/>
    </location>
</feature>
<dbReference type="PANTHER" id="PTHR12755:SF3">
    <property type="entry name" value="POLYNUCLEOTIDE 5'-HYDROXYL-KINASE NOL9"/>
    <property type="match status" value="1"/>
</dbReference>
<sequence length="735" mass="73542">MGPEKNKKRKSAGSLAGPESNKERRLDDSYPKWEDHNGYTVLQLVNLQSVLFVGEATLQVLSGAVRVGGKLVGVESPALVLSTGGRFSLAISITAEAPVAQVPLAASAVVEVSLQSRPPLPLLAGAQQQQQQQQPGAPGVAGKAGGGAAAAGGGAGTFSLFHTGDAAAPPPLLVSREMDQAVEAVCAAAAGGAPVVVAVLGPKGVGKSSLARLTANRLLDVAPTVAFLDSDVGQPEFSPPGLLSLHLLDGAAPTAAGALGASGASGSGGVGMAAGGPVVGPPHVHSRPAWASRFVGDVSPQHDPQLYLSAVQALYGSYWGWAAAEAAAGRGWPPLVVNTHGWVKGLGFDLLTQLLRLVAPTHAVQVRGGPEKKNLPRGAFWCEPVPPAPPQGTQPYGDHHQQQQQQQQQQPAALFTVESLASNGVAAGGPTSSGGAAGPVSSLERQGSAQGRGGGGRGGGGGGGGGGGAVGVGGGGAGGAGAGAGAAAVRSLKPVESRALAWHAWAKRVVGWEPAWGSYESEDFWRNAGALAGCAPWRVSLDDVHVQLLAGSLAAHHIGRLLNGAVVGLLATQHPPLPPPPPPPPPSATGSSAPSSRATPSTAPQHPPPCFAPLHWGLDEAAAAAAYPPGRVSYAGASASRPPPLLPCLGLAIVRAVDMRARCLYVLTDAAPELLQCVGALVVGRLELPPSLVAGGEVAWPYSHLFGLSAEATGAGAAGRARKNLSRSSLVELAG</sequence>
<proteinExistence type="inferred from homology"/>
<evidence type="ECO:0000256" key="5">
    <source>
        <dbReference type="ARBA" id="ARBA00022840"/>
    </source>
</evidence>
<feature type="compositionally biased region" description="Low complexity" evidence="6">
    <location>
        <begin position="588"/>
        <end position="604"/>
    </location>
</feature>
<feature type="region of interest" description="Disordered" evidence="6">
    <location>
        <begin position="572"/>
        <end position="606"/>
    </location>
</feature>
<feature type="region of interest" description="Disordered" evidence="6">
    <location>
        <begin position="1"/>
        <end position="30"/>
    </location>
</feature>
<dbReference type="InterPro" id="IPR045116">
    <property type="entry name" value="Clp1/Grc3"/>
</dbReference>
<feature type="compositionally biased region" description="Gly residues" evidence="6">
    <location>
        <begin position="450"/>
        <end position="464"/>
    </location>
</feature>
<evidence type="ECO:0000256" key="4">
    <source>
        <dbReference type="ARBA" id="ARBA00022777"/>
    </source>
</evidence>
<dbReference type="SUPFAM" id="SSF52540">
    <property type="entry name" value="P-loop containing nucleoside triphosphate hydrolases"/>
    <property type="match status" value="1"/>
</dbReference>
<dbReference type="Gene3D" id="3.40.50.300">
    <property type="entry name" value="P-loop containing nucleotide triphosphate hydrolases"/>
    <property type="match status" value="1"/>
</dbReference>
<name>A0A2K3DWW3_CHLRE</name>
<evidence type="ECO:0000313" key="9">
    <source>
        <dbReference type="Proteomes" id="UP000006906"/>
    </source>
</evidence>
<dbReference type="STRING" id="3055.A0A2K3DWW3"/>
<protein>
    <recommendedName>
        <fullName evidence="7">Clp1 P-loop domain-containing protein</fullName>
    </recommendedName>
</protein>
<dbReference type="InterPro" id="IPR027417">
    <property type="entry name" value="P-loop_NTPase"/>
</dbReference>
<evidence type="ECO:0000256" key="3">
    <source>
        <dbReference type="ARBA" id="ARBA00022741"/>
    </source>
</evidence>
<organism evidence="8 9">
    <name type="scientific">Chlamydomonas reinhardtii</name>
    <name type="common">Chlamydomonas smithii</name>
    <dbReference type="NCBI Taxonomy" id="3055"/>
    <lineage>
        <taxon>Eukaryota</taxon>
        <taxon>Viridiplantae</taxon>
        <taxon>Chlorophyta</taxon>
        <taxon>core chlorophytes</taxon>
        <taxon>Chlorophyceae</taxon>
        <taxon>CS clade</taxon>
        <taxon>Chlamydomonadales</taxon>
        <taxon>Chlamydomonadaceae</taxon>
        <taxon>Chlamydomonas</taxon>
    </lineage>
</organism>
<dbReference type="GO" id="GO:0051731">
    <property type="term" value="F:polynucleotide 5'-hydroxyl-kinase activity"/>
    <property type="evidence" value="ECO:0000318"/>
    <property type="project" value="GO_Central"/>
</dbReference>
<feature type="domain" description="Clp1 P-loop" evidence="7">
    <location>
        <begin position="201"/>
        <end position="377"/>
    </location>
</feature>
<dbReference type="EMBL" id="CM008964">
    <property type="protein sequence ID" value="PNW85022.1"/>
    <property type="molecule type" value="Genomic_DNA"/>
</dbReference>
<keyword evidence="9" id="KW-1185">Reference proteome</keyword>
<evidence type="ECO:0000313" key="8">
    <source>
        <dbReference type="EMBL" id="PNW85022.1"/>
    </source>
</evidence>
<dbReference type="Proteomes" id="UP000006906">
    <property type="component" value="Chromosome 3"/>
</dbReference>
<accession>A0A2K3DWW3</accession>
<feature type="compositionally biased region" description="Low complexity" evidence="6">
    <location>
        <begin position="125"/>
        <end position="141"/>
    </location>
</feature>
<dbReference type="Pfam" id="PF16575">
    <property type="entry name" value="CLP1_P"/>
    <property type="match status" value="1"/>
</dbReference>
<dbReference type="PANTHER" id="PTHR12755">
    <property type="entry name" value="CLEAVAGE/POLYADENYLATION FACTOR IA SUBUNIT CLP1P"/>
    <property type="match status" value="1"/>
</dbReference>
<dbReference type="InterPro" id="IPR032319">
    <property type="entry name" value="CLP1_P"/>
</dbReference>
<dbReference type="Gramene" id="PNW85022">
    <property type="protein sequence ID" value="PNW85022"/>
    <property type="gene ID" value="CHLRE_03g168350v5"/>
</dbReference>
<feature type="compositionally biased region" description="Pro residues" evidence="6">
    <location>
        <begin position="575"/>
        <end position="587"/>
    </location>
</feature>
<dbReference type="GO" id="GO:0005634">
    <property type="term" value="C:nucleus"/>
    <property type="evidence" value="ECO:0000318"/>
    <property type="project" value="GO_Central"/>
</dbReference>
<dbReference type="InParanoid" id="A0A2K3DWW3"/>
<dbReference type="KEGG" id="cre:CHLRE_03g168350v5"/>
<feature type="region of interest" description="Disordered" evidence="6">
    <location>
        <begin position="125"/>
        <end position="146"/>
    </location>
</feature>
<keyword evidence="2" id="KW-0808">Transferase</keyword>
<reference evidence="8 9" key="1">
    <citation type="journal article" date="2007" name="Science">
        <title>The Chlamydomonas genome reveals the evolution of key animal and plant functions.</title>
        <authorList>
            <person name="Merchant S.S."/>
            <person name="Prochnik S.E."/>
            <person name="Vallon O."/>
            <person name="Harris E.H."/>
            <person name="Karpowicz S.J."/>
            <person name="Witman G.B."/>
            <person name="Terry A."/>
            <person name="Salamov A."/>
            <person name="Fritz-Laylin L.K."/>
            <person name="Marechal-Drouard L."/>
            <person name="Marshall W.F."/>
            <person name="Qu L.H."/>
            <person name="Nelson D.R."/>
            <person name="Sanderfoot A.A."/>
            <person name="Spalding M.H."/>
            <person name="Kapitonov V.V."/>
            <person name="Ren Q."/>
            <person name="Ferris P."/>
            <person name="Lindquist E."/>
            <person name="Shapiro H."/>
            <person name="Lucas S.M."/>
            <person name="Grimwood J."/>
            <person name="Schmutz J."/>
            <person name="Cardol P."/>
            <person name="Cerutti H."/>
            <person name="Chanfreau G."/>
            <person name="Chen C.L."/>
            <person name="Cognat V."/>
            <person name="Croft M.T."/>
            <person name="Dent R."/>
            <person name="Dutcher S."/>
            <person name="Fernandez E."/>
            <person name="Fukuzawa H."/>
            <person name="Gonzalez-Ballester D."/>
            <person name="Gonzalez-Halphen D."/>
            <person name="Hallmann A."/>
            <person name="Hanikenne M."/>
            <person name="Hippler M."/>
            <person name="Inwood W."/>
            <person name="Jabbari K."/>
            <person name="Kalanon M."/>
            <person name="Kuras R."/>
            <person name="Lefebvre P.A."/>
            <person name="Lemaire S.D."/>
            <person name="Lobanov A.V."/>
            <person name="Lohr M."/>
            <person name="Manuell A."/>
            <person name="Meier I."/>
            <person name="Mets L."/>
            <person name="Mittag M."/>
            <person name="Mittelmeier T."/>
            <person name="Moroney J.V."/>
            <person name="Moseley J."/>
            <person name="Napoli C."/>
            <person name="Nedelcu A.M."/>
            <person name="Niyogi K."/>
            <person name="Novoselov S.V."/>
            <person name="Paulsen I.T."/>
            <person name="Pazour G."/>
            <person name="Purton S."/>
            <person name="Ral J.P."/>
            <person name="Riano-Pachon D.M."/>
            <person name="Riekhof W."/>
            <person name="Rymarquis L."/>
            <person name="Schroda M."/>
            <person name="Stern D."/>
            <person name="Umen J."/>
            <person name="Willows R."/>
            <person name="Wilson N."/>
            <person name="Zimmer S.L."/>
            <person name="Allmer J."/>
            <person name="Balk J."/>
            <person name="Bisova K."/>
            <person name="Chen C.J."/>
            <person name="Elias M."/>
            <person name="Gendler K."/>
            <person name="Hauser C."/>
            <person name="Lamb M.R."/>
            <person name="Ledford H."/>
            <person name="Long J.C."/>
            <person name="Minagawa J."/>
            <person name="Page M.D."/>
            <person name="Pan J."/>
            <person name="Pootakham W."/>
            <person name="Roje S."/>
            <person name="Rose A."/>
            <person name="Stahlberg E."/>
            <person name="Terauchi A.M."/>
            <person name="Yang P."/>
            <person name="Ball S."/>
            <person name="Bowler C."/>
            <person name="Dieckmann C.L."/>
            <person name="Gladyshev V.N."/>
            <person name="Green P."/>
            <person name="Jorgensen R."/>
            <person name="Mayfield S."/>
            <person name="Mueller-Roeber B."/>
            <person name="Rajamani S."/>
            <person name="Sayre R.T."/>
            <person name="Brokstein P."/>
            <person name="Dubchak I."/>
            <person name="Goodstein D."/>
            <person name="Hornick L."/>
            <person name="Huang Y.W."/>
            <person name="Jhaveri J."/>
            <person name="Luo Y."/>
            <person name="Martinez D."/>
            <person name="Ngau W.C."/>
            <person name="Otillar B."/>
            <person name="Poliakov A."/>
            <person name="Porter A."/>
            <person name="Szajkowski L."/>
            <person name="Werner G."/>
            <person name="Zhou K."/>
            <person name="Grigoriev I.V."/>
            <person name="Rokhsar D.S."/>
            <person name="Grossman A.R."/>
        </authorList>
    </citation>
    <scope>NUCLEOTIDE SEQUENCE [LARGE SCALE GENOMIC DNA]</scope>
    <source>
        <strain evidence="9">CC-503</strain>
    </source>
</reference>
<gene>
    <name evidence="8" type="ORF">CHLRE_03g168350v5</name>
</gene>
<keyword evidence="5" id="KW-0067">ATP-binding</keyword>
<comment type="similarity">
    <text evidence="1">Belongs to the Clp1 family. NOL9/GRC3 subfamily.</text>
</comment>
<evidence type="ECO:0000256" key="6">
    <source>
        <dbReference type="SAM" id="MobiDB-lite"/>
    </source>
</evidence>